<proteinExistence type="predicted"/>
<keyword evidence="1" id="KW-0472">Membrane</keyword>
<evidence type="ECO:0000313" key="3">
    <source>
        <dbReference type="Proteomes" id="UP001500755"/>
    </source>
</evidence>
<protein>
    <recommendedName>
        <fullName evidence="4">Cytochrome c oxidase assembly protein</fullName>
    </recommendedName>
</protein>
<feature type="transmembrane region" description="Helical" evidence="1">
    <location>
        <begin position="54"/>
        <end position="83"/>
    </location>
</feature>
<name>A0ABP5EZM7_9MICO</name>
<dbReference type="RefSeq" id="WP_344309976.1">
    <property type="nucleotide sequence ID" value="NZ_BAAANO010000023.1"/>
</dbReference>
<feature type="transmembrane region" description="Helical" evidence="1">
    <location>
        <begin position="277"/>
        <end position="300"/>
    </location>
</feature>
<evidence type="ECO:0008006" key="4">
    <source>
        <dbReference type="Google" id="ProtNLM"/>
    </source>
</evidence>
<evidence type="ECO:0000313" key="2">
    <source>
        <dbReference type="EMBL" id="GAA2011638.1"/>
    </source>
</evidence>
<feature type="transmembrane region" description="Helical" evidence="1">
    <location>
        <begin position="128"/>
        <end position="148"/>
    </location>
</feature>
<keyword evidence="1" id="KW-0812">Transmembrane</keyword>
<reference evidence="3" key="1">
    <citation type="journal article" date="2019" name="Int. J. Syst. Evol. Microbiol.">
        <title>The Global Catalogue of Microorganisms (GCM) 10K type strain sequencing project: providing services to taxonomists for standard genome sequencing and annotation.</title>
        <authorList>
            <consortium name="The Broad Institute Genomics Platform"/>
            <consortium name="The Broad Institute Genome Sequencing Center for Infectious Disease"/>
            <person name="Wu L."/>
            <person name="Ma J."/>
        </authorList>
    </citation>
    <scope>NUCLEOTIDE SEQUENCE [LARGE SCALE GENOMIC DNA]</scope>
    <source>
        <strain evidence="3">JCM 14546</strain>
    </source>
</reference>
<keyword evidence="3" id="KW-1185">Reference proteome</keyword>
<feature type="transmembrane region" description="Helical" evidence="1">
    <location>
        <begin position="95"/>
        <end position="116"/>
    </location>
</feature>
<feature type="transmembrane region" description="Helical" evidence="1">
    <location>
        <begin position="160"/>
        <end position="182"/>
    </location>
</feature>
<accession>A0ABP5EZM7</accession>
<gene>
    <name evidence="2" type="ORF">GCM10009755_23750</name>
</gene>
<evidence type="ECO:0000256" key="1">
    <source>
        <dbReference type="SAM" id="Phobius"/>
    </source>
</evidence>
<keyword evidence="1" id="KW-1133">Transmembrane helix</keyword>
<sequence>MNEQRVLSLDVLRGISVSGFVLGLGLLVLGLHGVPAVPGSQAGFSGAEAVPGGWGASAVVLEWAATFVAGPLVPLFWLTLGVAAGSAVRVRGRRGAWSVASAAVGAVLLVVGFLSAEAVAGALPTGTLTSVLVLGPGLLVVGTGLGLADVPRRTERSSGAPVVVTCLALILFLLSVYVFTAVPMYRVQTDATLAAGLSLLLAATYACAVLVLLLTPWRIALGAVFAPLGRTAWAGALVTGVAVGFVGASLEPMVSAVSPGPAAQFGGSAGIDAVPTIGLAIVNGWIAFGLVHWTVATLWLRSRRVPRSEGRLLDGASQAVPVAN</sequence>
<feature type="transmembrane region" description="Helical" evidence="1">
    <location>
        <begin position="12"/>
        <end position="34"/>
    </location>
</feature>
<organism evidence="2 3">
    <name type="scientific">Brevibacterium samyangense</name>
    <dbReference type="NCBI Taxonomy" id="366888"/>
    <lineage>
        <taxon>Bacteria</taxon>
        <taxon>Bacillati</taxon>
        <taxon>Actinomycetota</taxon>
        <taxon>Actinomycetes</taxon>
        <taxon>Micrococcales</taxon>
        <taxon>Brevibacteriaceae</taxon>
        <taxon>Brevibacterium</taxon>
    </lineage>
</organism>
<dbReference type="EMBL" id="BAAANO010000023">
    <property type="protein sequence ID" value="GAA2011638.1"/>
    <property type="molecule type" value="Genomic_DNA"/>
</dbReference>
<dbReference type="Proteomes" id="UP001500755">
    <property type="component" value="Unassembled WGS sequence"/>
</dbReference>
<feature type="transmembrane region" description="Helical" evidence="1">
    <location>
        <begin position="231"/>
        <end position="250"/>
    </location>
</feature>
<comment type="caution">
    <text evidence="2">The sequence shown here is derived from an EMBL/GenBank/DDBJ whole genome shotgun (WGS) entry which is preliminary data.</text>
</comment>
<feature type="transmembrane region" description="Helical" evidence="1">
    <location>
        <begin position="194"/>
        <end position="219"/>
    </location>
</feature>